<feature type="region of interest" description="Disordered" evidence="1">
    <location>
        <begin position="29"/>
        <end position="82"/>
    </location>
</feature>
<accession>C4WWK9</accession>
<sequence length="224" mass="25393">MIFYKCSLITFTILTVAIWVITANSVLDPNEEKTGDKDPDVEKSSDKDPDVEKSGDKDPDVEKSSDKDPDVEKPGDKDPDVEKSVDKDVLLLRTGCKDLLINFTDFRDDKQDINRVVALKIDNLNLYNRTEDEARFLNQFTNQIGKIKRIMKIPIIEPKTIGGLIADIELVRGLARSYKSLLMNQLYQSFHSFCVINIKHVQENIFSILAKNLSIGITFKTPSI</sequence>
<keyword evidence="2" id="KW-0732">Signal</keyword>
<feature type="compositionally biased region" description="Basic and acidic residues" evidence="1">
    <location>
        <begin position="30"/>
        <end position="82"/>
    </location>
</feature>
<proteinExistence type="evidence at transcript level"/>
<protein>
    <submittedName>
        <fullName evidence="3">ACYPI003041 protein</fullName>
    </submittedName>
</protein>
<evidence type="ECO:0000313" key="3">
    <source>
        <dbReference type="EMBL" id="BAH72279.1"/>
    </source>
</evidence>
<reference evidence="3" key="1">
    <citation type="submission" date="2009-06" db="EMBL/GenBank/DDBJ databases">
        <title>A full-length cDNA resource of the pea aphid, Acyrthosiphon pisum.</title>
        <authorList>
            <person name="Shigenobu S."/>
            <person name="Nakabachi A."/>
            <person name="Richards S."/>
        </authorList>
    </citation>
    <scope>NUCLEOTIDE SEQUENCE</scope>
    <source>
        <strain evidence="3">LSR1</strain>
        <tissue evidence="3">Whole body</tissue>
    </source>
</reference>
<organism evidence="3">
    <name type="scientific">Acyrthosiphon pisum</name>
    <name type="common">Pea aphid</name>
    <dbReference type="NCBI Taxonomy" id="7029"/>
    <lineage>
        <taxon>Eukaryota</taxon>
        <taxon>Metazoa</taxon>
        <taxon>Ecdysozoa</taxon>
        <taxon>Arthropoda</taxon>
        <taxon>Hexapoda</taxon>
        <taxon>Insecta</taxon>
        <taxon>Pterygota</taxon>
        <taxon>Neoptera</taxon>
        <taxon>Paraneoptera</taxon>
        <taxon>Hemiptera</taxon>
        <taxon>Sternorrhyncha</taxon>
        <taxon>Aphidomorpha</taxon>
        <taxon>Aphidoidea</taxon>
        <taxon>Aphididae</taxon>
        <taxon>Macrosiphini</taxon>
        <taxon>Acyrthosiphon</taxon>
    </lineage>
</organism>
<dbReference type="OrthoDB" id="1475929at2759"/>
<gene>
    <name evidence="3" type="primary">ACYPI003041</name>
</gene>
<dbReference type="EMBL" id="AK342126">
    <property type="protein sequence ID" value="BAH72279.1"/>
    <property type="molecule type" value="mRNA"/>
</dbReference>
<dbReference type="AlphaFoldDB" id="C4WWK9"/>
<feature type="signal peptide" evidence="2">
    <location>
        <begin position="1"/>
        <end position="23"/>
    </location>
</feature>
<name>C4WWK9_ACYPI</name>
<evidence type="ECO:0000256" key="2">
    <source>
        <dbReference type="SAM" id="SignalP"/>
    </source>
</evidence>
<dbReference type="EMBL" id="AK343035">
    <property type="protein sequence ID" value="BAH72827.1"/>
    <property type="molecule type" value="mRNA"/>
</dbReference>
<feature type="chain" id="PRO_5007647887" evidence="2">
    <location>
        <begin position="24"/>
        <end position="224"/>
    </location>
</feature>
<evidence type="ECO:0000256" key="1">
    <source>
        <dbReference type="SAM" id="MobiDB-lite"/>
    </source>
</evidence>